<protein>
    <submittedName>
        <fullName evidence="1">Uncharacterized protein</fullName>
    </submittedName>
</protein>
<reference evidence="1" key="1">
    <citation type="submission" date="2023-07" db="EMBL/GenBank/DDBJ databases">
        <title>Genomic analysis of Rhodococcus opacus VOC-14 with glycol ethers degradation activity.</title>
        <authorList>
            <person name="Narkevich D.A."/>
            <person name="Hlushen A.M."/>
            <person name="Akhremchuk A.E."/>
            <person name="Sikolenko M.A."/>
            <person name="Valentovich L.N."/>
        </authorList>
    </citation>
    <scope>NUCLEOTIDE SEQUENCE</scope>
    <source>
        <strain evidence="1">VOC-14</strain>
        <plasmid evidence="1">pRho-VOC14-C86</plasmid>
    </source>
</reference>
<evidence type="ECO:0000313" key="1">
    <source>
        <dbReference type="EMBL" id="WLF51554.1"/>
    </source>
</evidence>
<gene>
    <name evidence="1" type="ORF">Q5707_39035</name>
</gene>
<dbReference type="RefSeq" id="WP_304710759.1">
    <property type="nucleotide sequence ID" value="NZ_CP130955.1"/>
</dbReference>
<dbReference type="Proteomes" id="UP001231166">
    <property type="component" value="Plasmid pRho-VOC14-C86"/>
</dbReference>
<sequence>MPTTIPTDEAYPHVKGRRVDVITRCSFAGMVFSEDVVAYRSMGDAKQAVEQWAKEMVANGAADITPPLPKGVDTDWVAFCVVVDDGVTFTCHTLHHTDAGTKSIWK</sequence>
<keyword evidence="1" id="KW-0614">Plasmid</keyword>
<organism evidence="1 2">
    <name type="scientific">Rhodococcus opacus</name>
    <name type="common">Nocardia opaca</name>
    <dbReference type="NCBI Taxonomy" id="37919"/>
    <lineage>
        <taxon>Bacteria</taxon>
        <taxon>Bacillati</taxon>
        <taxon>Actinomycetota</taxon>
        <taxon>Actinomycetes</taxon>
        <taxon>Mycobacteriales</taxon>
        <taxon>Nocardiaceae</taxon>
        <taxon>Rhodococcus</taxon>
    </lineage>
</organism>
<name>A0AAX3YSV3_RHOOP</name>
<proteinExistence type="predicted"/>
<dbReference type="EMBL" id="CP130955">
    <property type="protein sequence ID" value="WLF51554.1"/>
    <property type="molecule type" value="Genomic_DNA"/>
</dbReference>
<geneLocation type="plasmid" evidence="1 2">
    <name>pRho-VOC14-C86</name>
</geneLocation>
<dbReference type="AlphaFoldDB" id="A0AAX3YSV3"/>
<accession>A0AAX3YSV3</accession>
<evidence type="ECO:0000313" key="2">
    <source>
        <dbReference type="Proteomes" id="UP001231166"/>
    </source>
</evidence>